<reference evidence="1" key="1">
    <citation type="submission" date="2021-01" db="EMBL/GenBank/DDBJ databases">
        <title>Complete genome sequence of Clostridiales bacterium R-7.</title>
        <authorList>
            <person name="Mahoney-Kurpe S.C."/>
            <person name="Palevich N."/>
            <person name="Koike S."/>
            <person name="Moon C.D."/>
            <person name="Attwood G.T."/>
        </authorList>
    </citation>
    <scope>NUCLEOTIDE SEQUENCE</scope>
    <source>
        <strain evidence="1">R-7</strain>
    </source>
</reference>
<name>A0AC61MY07_9FIRM</name>
<evidence type="ECO:0000313" key="2">
    <source>
        <dbReference type="Proteomes" id="UP000682782"/>
    </source>
</evidence>
<organism evidence="1 2">
    <name type="scientific">Aristaeella hokkaidonensis</name>
    <dbReference type="NCBI Taxonomy" id="3046382"/>
    <lineage>
        <taxon>Bacteria</taxon>
        <taxon>Bacillati</taxon>
        <taxon>Bacillota</taxon>
        <taxon>Clostridia</taxon>
        <taxon>Eubacteriales</taxon>
        <taxon>Aristaeellaceae</taxon>
        <taxon>Aristaeella</taxon>
    </lineage>
</organism>
<keyword evidence="2" id="KW-1185">Reference proteome</keyword>
<sequence>MTGVLLVLTGVVLSLAHILAPVHNDGIVYRTGCGSAWQLSGIPVKEAGIVRINTAGEDELETLPGIGKVYALQLIEERNKNGPFYYPEDLTAVHGIGNGTVKKLYQYINLTVE</sequence>
<accession>A0AC61MY07</accession>
<proteinExistence type="predicted"/>
<dbReference type="EMBL" id="CP068393">
    <property type="protein sequence ID" value="QUC67925.1"/>
    <property type="molecule type" value="Genomic_DNA"/>
</dbReference>
<evidence type="ECO:0000313" key="1">
    <source>
        <dbReference type="EMBL" id="QUC67925.1"/>
    </source>
</evidence>
<protein>
    <submittedName>
        <fullName evidence="1">Helix-hairpin-helix domain-containing protein</fullName>
    </submittedName>
</protein>
<gene>
    <name evidence="1" type="ORF">JYE49_04285</name>
</gene>
<dbReference type="Proteomes" id="UP000682782">
    <property type="component" value="Chromosome"/>
</dbReference>